<accession>A0A2V2YMX6</accession>
<dbReference type="InterPro" id="IPR003439">
    <property type="entry name" value="ABC_transporter-like_ATP-bd"/>
</dbReference>
<dbReference type="PANTHER" id="PTHR42939:SF3">
    <property type="entry name" value="ABC TRANSPORTER ATP-BINDING COMPONENT"/>
    <property type="match status" value="1"/>
</dbReference>
<dbReference type="InterPro" id="IPR003593">
    <property type="entry name" value="AAA+_ATPase"/>
</dbReference>
<feature type="domain" description="ABC transporter" evidence="4">
    <location>
        <begin position="2"/>
        <end position="234"/>
    </location>
</feature>
<sequence length="301" mass="34022">MMETAAVTLKGVEQYRAHFRLGPIDLNIDEGYVTAIVGPNGSGKSSTFRLLLDLAKPDAGQMSVLGYSVGQGDDREWKRQIGYLAEESDFLDDSIRGSEKAAFVRKWYPEWDVNLYQELLRKFEVDDAIKLGKMSKGMRRKFEMALVIAQKPKLLLLDEPSSGLDPIAWRAMIDILHRYMEPGDRTILMASHIIDEVRRLADFIVFMARGQILGKYEKDELFERWHVLYVPAANDSDRSKLLAMPGVIDAELAGIGMYRVVTEDAPQTEEALRAAQFGIGSRQAMQLDEILQVLMQRGVYA</sequence>
<name>A0A2V2YMX6_9BACL</name>
<evidence type="ECO:0000313" key="5">
    <source>
        <dbReference type="EMBL" id="PWV95733.1"/>
    </source>
</evidence>
<keyword evidence="3 5" id="KW-0067">ATP-binding</keyword>
<dbReference type="PROSITE" id="PS50893">
    <property type="entry name" value="ABC_TRANSPORTER_2"/>
    <property type="match status" value="1"/>
</dbReference>
<keyword evidence="1" id="KW-0813">Transport</keyword>
<dbReference type="PANTHER" id="PTHR42939">
    <property type="entry name" value="ABC TRANSPORTER ATP-BINDING PROTEIN ALBC-RELATED"/>
    <property type="match status" value="1"/>
</dbReference>
<organism evidence="5 6">
    <name type="scientific">Paenibacillus cellulosilyticus</name>
    <dbReference type="NCBI Taxonomy" id="375489"/>
    <lineage>
        <taxon>Bacteria</taxon>
        <taxon>Bacillati</taxon>
        <taxon>Bacillota</taxon>
        <taxon>Bacilli</taxon>
        <taxon>Bacillales</taxon>
        <taxon>Paenibacillaceae</taxon>
        <taxon>Paenibacillus</taxon>
    </lineage>
</organism>
<dbReference type="SUPFAM" id="SSF52540">
    <property type="entry name" value="P-loop containing nucleoside triphosphate hydrolases"/>
    <property type="match status" value="1"/>
</dbReference>
<dbReference type="SMART" id="SM00382">
    <property type="entry name" value="AAA"/>
    <property type="match status" value="1"/>
</dbReference>
<reference evidence="5 6" key="1">
    <citation type="submission" date="2018-05" db="EMBL/GenBank/DDBJ databases">
        <title>Genomic Encyclopedia of Type Strains, Phase III (KMG-III): the genomes of soil and plant-associated and newly described type strains.</title>
        <authorList>
            <person name="Whitman W."/>
        </authorList>
    </citation>
    <scope>NUCLEOTIDE SEQUENCE [LARGE SCALE GENOMIC DNA]</scope>
    <source>
        <strain evidence="5 6">CECT 5696</strain>
    </source>
</reference>
<dbReference type="RefSeq" id="WP_245946845.1">
    <property type="nucleotide sequence ID" value="NZ_CP054613.1"/>
</dbReference>
<comment type="caution">
    <text evidence="5">The sequence shown here is derived from an EMBL/GenBank/DDBJ whole genome shotgun (WGS) entry which is preliminary data.</text>
</comment>
<proteinExistence type="predicted"/>
<protein>
    <submittedName>
        <fullName evidence="5">ABC-2 type transport system ATP-binding protein</fullName>
    </submittedName>
</protein>
<dbReference type="GO" id="GO:0005524">
    <property type="term" value="F:ATP binding"/>
    <property type="evidence" value="ECO:0007669"/>
    <property type="project" value="UniProtKB-KW"/>
</dbReference>
<evidence type="ECO:0000256" key="1">
    <source>
        <dbReference type="ARBA" id="ARBA00022448"/>
    </source>
</evidence>
<dbReference type="InterPro" id="IPR051782">
    <property type="entry name" value="ABC_Transporter_VariousFunc"/>
</dbReference>
<keyword evidence="6" id="KW-1185">Reference proteome</keyword>
<dbReference type="CDD" id="cd03230">
    <property type="entry name" value="ABC_DR_subfamily_A"/>
    <property type="match status" value="1"/>
</dbReference>
<dbReference type="EMBL" id="QGTQ01000025">
    <property type="protein sequence ID" value="PWV95733.1"/>
    <property type="molecule type" value="Genomic_DNA"/>
</dbReference>
<gene>
    <name evidence="5" type="ORF">DFQ01_12579</name>
</gene>
<dbReference type="PROSITE" id="PS00211">
    <property type="entry name" value="ABC_TRANSPORTER_1"/>
    <property type="match status" value="1"/>
</dbReference>
<dbReference type="InterPro" id="IPR027417">
    <property type="entry name" value="P-loop_NTPase"/>
</dbReference>
<evidence type="ECO:0000259" key="4">
    <source>
        <dbReference type="PROSITE" id="PS50893"/>
    </source>
</evidence>
<dbReference type="AlphaFoldDB" id="A0A2V2YMX6"/>
<dbReference type="Gene3D" id="3.40.50.300">
    <property type="entry name" value="P-loop containing nucleotide triphosphate hydrolases"/>
    <property type="match status" value="1"/>
</dbReference>
<evidence type="ECO:0000256" key="2">
    <source>
        <dbReference type="ARBA" id="ARBA00022741"/>
    </source>
</evidence>
<evidence type="ECO:0000256" key="3">
    <source>
        <dbReference type="ARBA" id="ARBA00022840"/>
    </source>
</evidence>
<keyword evidence="2" id="KW-0547">Nucleotide-binding</keyword>
<evidence type="ECO:0000313" key="6">
    <source>
        <dbReference type="Proteomes" id="UP000246635"/>
    </source>
</evidence>
<dbReference type="Pfam" id="PF00005">
    <property type="entry name" value="ABC_tran"/>
    <property type="match status" value="1"/>
</dbReference>
<dbReference type="Proteomes" id="UP000246635">
    <property type="component" value="Unassembled WGS sequence"/>
</dbReference>
<dbReference type="GO" id="GO:0016887">
    <property type="term" value="F:ATP hydrolysis activity"/>
    <property type="evidence" value="ECO:0007669"/>
    <property type="project" value="InterPro"/>
</dbReference>
<dbReference type="InterPro" id="IPR017871">
    <property type="entry name" value="ABC_transporter-like_CS"/>
</dbReference>